<proteinExistence type="predicted"/>
<dbReference type="STRING" id="1797.RMCT_2513"/>
<dbReference type="OrthoDB" id="3568381at2"/>
<protein>
    <submittedName>
        <fullName evidence="1">Uncharacterized protein</fullName>
    </submittedName>
</protein>
<gene>
    <name evidence="1" type="ORF">RMCT_2513</name>
</gene>
<evidence type="ECO:0000313" key="2">
    <source>
        <dbReference type="Proteomes" id="UP000069654"/>
    </source>
</evidence>
<dbReference type="OMA" id="MMGEERD"/>
<dbReference type="Proteomes" id="UP000069654">
    <property type="component" value="Unassembled WGS sequence"/>
</dbReference>
<evidence type="ECO:0000313" key="1">
    <source>
        <dbReference type="EMBL" id="GAT15543.1"/>
    </source>
</evidence>
<dbReference type="EMBL" id="BCTB01000018">
    <property type="protein sequence ID" value="GAT15543.1"/>
    <property type="molecule type" value="Genomic_DNA"/>
</dbReference>
<reference evidence="1 2" key="1">
    <citation type="journal article" date="2016" name="Genome Announc.">
        <title>Draft Genome Sequences of Five Rapidly Growing Mycobacterium Species, M. thermoresistibile, M. fortuitum subsp. acetamidolyticum, M. canariasense, M. brisbanense, and M. novocastrense.</title>
        <authorList>
            <person name="Katahira K."/>
            <person name="Ogura Y."/>
            <person name="Gotoh Y."/>
            <person name="Hayashi T."/>
        </authorList>
    </citation>
    <scope>NUCLEOTIDE SEQUENCE [LARGE SCALE GENOMIC DNA]</scope>
    <source>
        <strain evidence="1 2">JCM6362</strain>
    </source>
</reference>
<accession>A0A100XFG8</accession>
<reference evidence="2" key="2">
    <citation type="submission" date="2016-02" db="EMBL/GenBank/DDBJ databases">
        <title>Draft genome sequence of five rapidly growing Mycobacterium species.</title>
        <authorList>
            <person name="Katahira K."/>
            <person name="Gotou Y."/>
            <person name="Iida K."/>
            <person name="Ogura Y."/>
            <person name="Hayashi T."/>
        </authorList>
    </citation>
    <scope>NUCLEOTIDE SEQUENCE [LARGE SCALE GENOMIC DNA]</scope>
    <source>
        <strain evidence="2">JCM6362</strain>
    </source>
</reference>
<organism evidence="1 2">
    <name type="scientific">Mycolicibacterium thermoresistibile</name>
    <name type="common">Mycobacterium thermoresistibile</name>
    <dbReference type="NCBI Taxonomy" id="1797"/>
    <lineage>
        <taxon>Bacteria</taxon>
        <taxon>Bacillati</taxon>
        <taxon>Actinomycetota</taxon>
        <taxon>Actinomycetes</taxon>
        <taxon>Mycobacteriales</taxon>
        <taxon>Mycobacteriaceae</taxon>
        <taxon>Mycolicibacterium</taxon>
    </lineage>
</organism>
<dbReference type="AlphaFoldDB" id="A0A100XFG8"/>
<name>A0A100XFG8_MYCTH</name>
<comment type="caution">
    <text evidence="1">The sequence shown here is derived from an EMBL/GenBank/DDBJ whole genome shotgun (WGS) entry which is preliminary data.</text>
</comment>
<sequence length="202" mass="22881">MLEQKDLALHGLTLRQLANAEQLADILDMDSAEVEKHLLQAVGDGKVVAAKGNFMISPQGRDYLDILYPTAFEEQRANSELVETLANFEKGINKKMLAVMTSWQTVTVDGAQQPNDHSDPDYDAKVIDQLANVHDRVTTLLAPFADADPLTKRFLFRLDAALARVDQGDHEYVSNVRLDSYHTVWYQMHEHLLRMMGEERDE</sequence>
<dbReference type="RefSeq" id="WP_003926440.1">
    <property type="nucleotide sequence ID" value="NZ_BCTB01000018.1"/>
</dbReference>